<organism evidence="1 2">
    <name type="scientific">Acetobacter tropicalis NBRC 101654</name>
    <dbReference type="NCBI Taxonomy" id="749388"/>
    <lineage>
        <taxon>Bacteria</taxon>
        <taxon>Pseudomonadati</taxon>
        <taxon>Pseudomonadota</taxon>
        <taxon>Alphaproteobacteria</taxon>
        <taxon>Acetobacterales</taxon>
        <taxon>Acetobacteraceae</taxon>
        <taxon>Acetobacter</taxon>
    </lineage>
</organism>
<evidence type="ECO:0000313" key="2">
    <source>
        <dbReference type="Proteomes" id="UP000004319"/>
    </source>
</evidence>
<reference evidence="1 2" key="1">
    <citation type="journal article" date="2011" name="Biochem. Biophys. Res. Commun.">
        <title>Increased number of Arginine-based salt bridges contributes to the thermotolerance of thermotolerant acetic acid bacteria, Acetobacter tropicalis SKU1100.</title>
        <authorList>
            <person name="Matsutani M."/>
            <person name="Hirakawa H."/>
            <person name="Nishikura M."/>
            <person name="Soemphol W."/>
            <person name="Ali I.A.I."/>
            <person name="Yakushi T."/>
            <person name="Matsushita K."/>
        </authorList>
    </citation>
    <scope>NUCLEOTIDE SEQUENCE [LARGE SCALE GENOMIC DNA]</scope>
    <source>
        <strain evidence="1 2">NBRC 101654</strain>
    </source>
</reference>
<comment type="caution">
    <text evidence="1">The sequence shown here is derived from an EMBL/GenBank/DDBJ whole genome shotgun (WGS) entry which is preliminary data.</text>
</comment>
<name>F7VG05_9PROT</name>
<gene>
    <name evidence="1" type="ORF">ATPR_2304</name>
</gene>
<dbReference type="Proteomes" id="UP000004319">
    <property type="component" value="Unassembled WGS sequence"/>
</dbReference>
<protein>
    <submittedName>
        <fullName evidence="1">Uncharacterized protein</fullName>
    </submittedName>
</protein>
<accession>F7VG05</accession>
<proteinExistence type="predicted"/>
<dbReference type="AlphaFoldDB" id="F7VG05"/>
<dbReference type="EMBL" id="BABS01000081">
    <property type="protein sequence ID" value="GAA09300.1"/>
    <property type="molecule type" value="Genomic_DNA"/>
</dbReference>
<evidence type="ECO:0000313" key="1">
    <source>
        <dbReference type="EMBL" id="GAA09300.1"/>
    </source>
</evidence>
<sequence length="46" mass="5365">MRNNPSCSRFRDKNQPYHSGLPENAFFTVGMVLFPSSYQHYIQDLA</sequence>